<sequence>FVLEGFDFLVQRVVGYFLVQWVDVVVVVLALVEFVVDVLVHVVVDVVVVLALVEFVVDVLVHVEIVVEIDHSRCLG</sequence>
<dbReference type="EMBL" id="LXQA010562056">
    <property type="protein sequence ID" value="MCI59363.1"/>
    <property type="molecule type" value="Genomic_DNA"/>
</dbReference>
<feature type="transmembrane region" description="Helical" evidence="1">
    <location>
        <begin position="38"/>
        <end position="63"/>
    </location>
</feature>
<keyword evidence="1" id="KW-0812">Transmembrane</keyword>
<evidence type="ECO:0000256" key="1">
    <source>
        <dbReference type="SAM" id="Phobius"/>
    </source>
</evidence>
<dbReference type="AlphaFoldDB" id="A0A392TDX5"/>
<name>A0A392TDX5_9FABA</name>
<feature type="non-terminal residue" evidence="2">
    <location>
        <position position="1"/>
    </location>
</feature>
<dbReference type="Proteomes" id="UP000265520">
    <property type="component" value="Unassembled WGS sequence"/>
</dbReference>
<reference evidence="2 3" key="1">
    <citation type="journal article" date="2018" name="Front. Plant Sci.">
        <title>Red Clover (Trifolium pratense) and Zigzag Clover (T. medium) - A Picture of Genomic Similarities and Differences.</title>
        <authorList>
            <person name="Dluhosova J."/>
            <person name="Istvanek J."/>
            <person name="Nedelnik J."/>
            <person name="Repkova J."/>
        </authorList>
    </citation>
    <scope>NUCLEOTIDE SEQUENCE [LARGE SCALE GENOMIC DNA]</scope>
    <source>
        <strain evidence="3">cv. 10/8</strain>
        <tissue evidence="2">Leaf</tissue>
    </source>
</reference>
<feature type="transmembrane region" description="Helical" evidence="1">
    <location>
        <begin position="13"/>
        <end position="32"/>
    </location>
</feature>
<evidence type="ECO:0000313" key="2">
    <source>
        <dbReference type="EMBL" id="MCI59363.1"/>
    </source>
</evidence>
<evidence type="ECO:0000313" key="3">
    <source>
        <dbReference type="Proteomes" id="UP000265520"/>
    </source>
</evidence>
<keyword evidence="1" id="KW-0472">Membrane</keyword>
<keyword evidence="3" id="KW-1185">Reference proteome</keyword>
<accession>A0A392TDX5</accession>
<keyword evidence="1" id="KW-1133">Transmembrane helix</keyword>
<comment type="caution">
    <text evidence="2">The sequence shown here is derived from an EMBL/GenBank/DDBJ whole genome shotgun (WGS) entry which is preliminary data.</text>
</comment>
<proteinExistence type="predicted"/>
<organism evidence="2 3">
    <name type="scientific">Trifolium medium</name>
    <dbReference type="NCBI Taxonomy" id="97028"/>
    <lineage>
        <taxon>Eukaryota</taxon>
        <taxon>Viridiplantae</taxon>
        <taxon>Streptophyta</taxon>
        <taxon>Embryophyta</taxon>
        <taxon>Tracheophyta</taxon>
        <taxon>Spermatophyta</taxon>
        <taxon>Magnoliopsida</taxon>
        <taxon>eudicotyledons</taxon>
        <taxon>Gunneridae</taxon>
        <taxon>Pentapetalae</taxon>
        <taxon>rosids</taxon>
        <taxon>fabids</taxon>
        <taxon>Fabales</taxon>
        <taxon>Fabaceae</taxon>
        <taxon>Papilionoideae</taxon>
        <taxon>50 kb inversion clade</taxon>
        <taxon>NPAAA clade</taxon>
        <taxon>Hologalegina</taxon>
        <taxon>IRL clade</taxon>
        <taxon>Trifolieae</taxon>
        <taxon>Trifolium</taxon>
    </lineage>
</organism>
<protein>
    <submittedName>
        <fullName evidence="2">Uncharacterized protein</fullName>
    </submittedName>
</protein>